<feature type="region of interest" description="Disordered" evidence="6">
    <location>
        <begin position="127"/>
        <end position="167"/>
    </location>
</feature>
<keyword evidence="4" id="KW-0564">Palmitate</keyword>
<feature type="region of interest" description="Disordered" evidence="6">
    <location>
        <begin position="1"/>
        <end position="40"/>
    </location>
</feature>
<sequence length="167" mass="18222">MGACSSCLGRDQSRDSSDEDEQSRLLFDDPHGNHYGSFGEQNAGIIQADPQEVQRETEALQKVVTLTSNHLVDIFAMIPQALQPPTATVFPAQDARLLHYQDVLAKMSTIETSTKTNQFPAELTQEASDGWLSEDEQVEETKTYTPVKSEGVGPLLGGFSDADSAMD</sequence>
<dbReference type="InterPro" id="IPR028209">
    <property type="entry name" value="LAMTOR1/MEH1"/>
</dbReference>
<comment type="subcellular location">
    <subcellularLocation>
        <location evidence="1">Endomembrane system</location>
    </subcellularLocation>
</comment>
<evidence type="ECO:0000256" key="6">
    <source>
        <dbReference type="SAM" id="MobiDB-lite"/>
    </source>
</evidence>
<protein>
    <submittedName>
        <fullName evidence="7">Uncharacterized protein</fullName>
    </submittedName>
</protein>
<name>A0A2J6PP56_9HELO</name>
<dbReference type="GO" id="GO:0032008">
    <property type="term" value="P:positive regulation of TOR signaling"/>
    <property type="evidence" value="ECO:0007669"/>
    <property type="project" value="InterPro"/>
</dbReference>
<dbReference type="GO" id="GO:0043410">
    <property type="term" value="P:positive regulation of MAPK cascade"/>
    <property type="evidence" value="ECO:0007669"/>
    <property type="project" value="InterPro"/>
</dbReference>
<dbReference type="GO" id="GO:0071230">
    <property type="term" value="P:cellular response to amino acid stimulus"/>
    <property type="evidence" value="ECO:0007669"/>
    <property type="project" value="InterPro"/>
</dbReference>
<gene>
    <name evidence="7" type="ORF">NA56DRAFT_326619</name>
</gene>
<keyword evidence="2" id="KW-0519">Myristate</keyword>
<keyword evidence="8" id="KW-1185">Reference proteome</keyword>
<dbReference type="GO" id="GO:0001919">
    <property type="term" value="P:regulation of receptor recycling"/>
    <property type="evidence" value="ECO:0007669"/>
    <property type="project" value="InterPro"/>
</dbReference>
<evidence type="ECO:0000256" key="2">
    <source>
        <dbReference type="ARBA" id="ARBA00022707"/>
    </source>
</evidence>
<dbReference type="GO" id="GO:0016197">
    <property type="term" value="P:endosomal transport"/>
    <property type="evidence" value="ECO:0007669"/>
    <property type="project" value="InterPro"/>
</dbReference>
<organism evidence="7 8">
    <name type="scientific">Hyaloscypha hepaticicola</name>
    <dbReference type="NCBI Taxonomy" id="2082293"/>
    <lineage>
        <taxon>Eukaryota</taxon>
        <taxon>Fungi</taxon>
        <taxon>Dikarya</taxon>
        <taxon>Ascomycota</taxon>
        <taxon>Pezizomycotina</taxon>
        <taxon>Leotiomycetes</taxon>
        <taxon>Helotiales</taxon>
        <taxon>Hyaloscyphaceae</taxon>
        <taxon>Hyaloscypha</taxon>
    </lineage>
</organism>
<dbReference type="GO" id="GO:0031902">
    <property type="term" value="C:late endosome membrane"/>
    <property type="evidence" value="ECO:0007669"/>
    <property type="project" value="InterPro"/>
</dbReference>
<evidence type="ECO:0000256" key="1">
    <source>
        <dbReference type="ARBA" id="ARBA00004308"/>
    </source>
</evidence>
<evidence type="ECO:0000313" key="7">
    <source>
        <dbReference type="EMBL" id="PMD15815.1"/>
    </source>
</evidence>
<dbReference type="GO" id="GO:0045121">
    <property type="term" value="C:membrane raft"/>
    <property type="evidence" value="ECO:0007669"/>
    <property type="project" value="InterPro"/>
</dbReference>
<dbReference type="Proteomes" id="UP000235672">
    <property type="component" value="Unassembled WGS sequence"/>
</dbReference>
<evidence type="ECO:0000256" key="3">
    <source>
        <dbReference type="ARBA" id="ARBA00023136"/>
    </source>
</evidence>
<reference evidence="7 8" key="1">
    <citation type="submission" date="2016-05" db="EMBL/GenBank/DDBJ databases">
        <title>A degradative enzymes factory behind the ericoid mycorrhizal symbiosis.</title>
        <authorList>
            <consortium name="DOE Joint Genome Institute"/>
            <person name="Martino E."/>
            <person name="Morin E."/>
            <person name="Grelet G."/>
            <person name="Kuo A."/>
            <person name="Kohler A."/>
            <person name="Daghino S."/>
            <person name="Barry K."/>
            <person name="Choi C."/>
            <person name="Cichocki N."/>
            <person name="Clum A."/>
            <person name="Copeland A."/>
            <person name="Hainaut M."/>
            <person name="Haridas S."/>
            <person name="Labutti K."/>
            <person name="Lindquist E."/>
            <person name="Lipzen A."/>
            <person name="Khouja H.-R."/>
            <person name="Murat C."/>
            <person name="Ohm R."/>
            <person name="Olson A."/>
            <person name="Spatafora J."/>
            <person name="Veneault-Fourrey C."/>
            <person name="Henrissat B."/>
            <person name="Grigoriev I."/>
            <person name="Martin F."/>
            <person name="Perotto S."/>
        </authorList>
    </citation>
    <scope>NUCLEOTIDE SEQUENCE [LARGE SCALE GENOMIC DNA]</scope>
    <source>
        <strain evidence="7 8">UAMH 7357</strain>
    </source>
</reference>
<proteinExistence type="predicted"/>
<keyword evidence="3" id="KW-0472">Membrane</keyword>
<dbReference type="Pfam" id="PF15454">
    <property type="entry name" value="LAMTOR"/>
    <property type="match status" value="1"/>
</dbReference>
<evidence type="ECO:0000313" key="8">
    <source>
        <dbReference type="Proteomes" id="UP000235672"/>
    </source>
</evidence>
<accession>A0A2J6PP56</accession>
<dbReference type="GO" id="GO:0071986">
    <property type="term" value="C:Ragulator complex"/>
    <property type="evidence" value="ECO:0007669"/>
    <property type="project" value="InterPro"/>
</dbReference>
<evidence type="ECO:0000256" key="5">
    <source>
        <dbReference type="ARBA" id="ARBA00023288"/>
    </source>
</evidence>
<dbReference type="OrthoDB" id="5299893at2759"/>
<keyword evidence="5" id="KW-0449">Lipoprotein</keyword>
<dbReference type="SMART" id="SM01262">
    <property type="entry name" value="LAMTOR"/>
    <property type="match status" value="1"/>
</dbReference>
<feature type="compositionally biased region" description="Basic and acidic residues" evidence="6">
    <location>
        <begin position="11"/>
        <end position="32"/>
    </location>
</feature>
<evidence type="ECO:0000256" key="4">
    <source>
        <dbReference type="ARBA" id="ARBA00023139"/>
    </source>
</evidence>
<dbReference type="AlphaFoldDB" id="A0A2J6PP56"/>
<dbReference type="EMBL" id="KZ613510">
    <property type="protein sequence ID" value="PMD15815.1"/>
    <property type="molecule type" value="Genomic_DNA"/>
</dbReference>